<dbReference type="PANTHER" id="PTHR33836:SF1">
    <property type="entry name" value="LOW-TEMPERATURE-INDUCED 65 KDA PROTEIN-RELATED"/>
    <property type="match status" value="1"/>
</dbReference>
<dbReference type="InterPro" id="IPR037491">
    <property type="entry name" value="LTI78/LTI65"/>
</dbReference>
<sequence length="115" mass="13085">MPLLVRTLILEPKQLRSQESGWIAWQDKGVTVKEYWVEKLKPGEEDKALSTMITEFFSKPNGEKTEEVPNGGGGRNISQIVSDAVHKREPEESEKHKPMTLADKVVELRTLWGQL</sequence>
<accession>A0A161YCG7</accession>
<evidence type="ECO:0000313" key="2">
    <source>
        <dbReference type="EMBL" id="WOH04449.1"/>
    </source>
</evidence>
<dbReference type="EMBL" id="CP093348">
    <property type="protein sequence ID" value="WOH04449.1"/>
    <property type="molecule type" value="Genomic_DNA"/>
</dbReference>
<dbReference type="Proteomes" id="UP000077755">
    <property type="component" value="Chromosome 6"/>
</dbReference>
<gene>
    <name evidence="2" type="ORF">DCAR_0623858</name>
</gene>
<evidence type="ECO:0000259" key="1">
    <source>
        <dbReference type="Pfam" id="PF23399"/>
    </source>
</evidence>
<dbReference type="InterPro" id="IPR057059">
    <property type="entry name" value="LTI65/LTI78_PGEED"/>
</dbReference>
<dbReference type="AlphaFoldDB" id="A0A161YCG7"/>
<dbReference type="Gramene" id="KZM90309">
    <property type="protein sequence ID" value="KZM90309"/>
    <property type="gene ID" value="DCAR_022326"/>
</dbReference>
<dbReference type="GO" id="GO:0009737">
    <property type="term" value="P:response to abscisic acid"/>
    <property type="evidence" value="ECO:0007669"/>
    <property type="project" value="InterPro"/>
</dbReference>
<organism evidence="2 3">
    <name type="scientific">Daucus carota subsp. sativus</name>
    <name type="common">Carrot</name>
    <dbReference type="NCBI Taxonomy" id="79200"/>
    <lineage>
        <taxon>Eukaryota</taxon>
        <taxon>Viridiplantae</taxon>
        <taxon>Streptophyta</taxon>
        <taxon>Embryophyta</taxon>
        <taxon>Tracheophyta</taxon>
        <taxon>Spermatophyta</taxon>
        <taxon>Magnoliopsida</taxon>
        <taxon>eudicotyledons</taxon>
        <taxon>Gunneridae</taxon>
        <taxon>Pentapetalae</taxon>
        <taxon>asterids</taxon>
        <taxon>campanulids</taxon>
        <taxon>Apiales</taxon>
        <taxon>Apiaceae</taxon>
        <taxon>Apioideae</taxon>
        <taxon>Scandiceae</taxon>
        <taxon>Daucinae</taxon>
        <taxon>Daucus</taxon>
        <taxon>Daucus sect. Daucus</taxon>
    </lineage>
</organism>
<evidence type="ECO:0000313" key="3">
    <source>
        <dbReference type="Proteomes" id="UP000077755"/>
    </source>
</evidence>
<keyword evidence="3" id="KW-1185">Reference proteome</keyword>
<dbReference type="Pfam" id="PF23399">
    <property type="entry name" value="LTI65_PGEED"/>
    <property type="match status" value="1"/>
</dbReference>
<dbReference type="PANTHER" id="PTHR33836">
    <property type="entry name" value="LOW-TEMPERATURE-INDUCED 65 KDA PROTEIN-RELATED"/>
    <property type="match status" value="1"/>
</dbReference>
<reference evidence="2" key="2">
    <citation type="submission" date="2022-03" db="EMBL/GenBank/DDBJ databases">
        <title>Draft title - Genomic analysis of global carrot germplasm unveils the trajectory of domestication and the origin of high carotenoid orange carrot.</title>
        <authorList>
            <person name="Iorizzo M."/>
            <person name="Ellison S."/>
            <person name="Senalik D."/>
            <person name="Macko-Podgorni A."/>
            <person name="Grzebelus D."/>
            <person name="Bostan H."/>
            <person name="Rolling W."/>
            <person name="Curaba J."/>
            <person name="Simon P."/>
        </authorList>
    </citation>
    <scope>NUCLEOTIDE SEQUENCE</scope>
    <source>
        <tissue evidence="2">Leaf</tissue>
    </source>
</reference>
<name>A0A161YCG7_DAUCS</name>
<protein>
    <recommendedName>
        <fullName evidence="1">LTI65/LTI78 PGEED repeat domain-containing protein</fullName>
    </recommendedName>
</protein>
<feature type="domain" description="LTI65/LTI78 PGEED repeat" evidence="1">
    <location>
        <begin position="27"/>
        <end position="55"/>
    </location>
</feature>
<proteinExistence type="predicted"/>
<reference evidence="2" key="1">
    <citation type="journal article" date="2016" name="Nat. Genet.">
        <title>A high-quality carrot genome assembly provides new insights into carotenoid accumulation and asterid genome evolution.</title>
        <authorList>
            <person name="Iorizzo M."/>
            <person name="Ellison S."/>
            <person name="Senalik D."/>
            <person name="Zeng P."/>
            <person name="Satapoomin P."/>
            <person name="Huang J."/>
            <person name="Bowman M."/>
            <person name="Iovene M."/>
            <person name="Sanseverino W."/>
            <person name="Cavagnaro P."/>
            <person name="Yildiz M."/>
            <person name="Macko-Podgorni A."/>
            <person name="Moranska E."/>
            <person name="Grzebelus E."/>
            <person name="Grzebelus D."/>
            <person name="Ashrafi H."/>
            <person name="Zheng Z."/>
            <person name="Cheng S."/>
            <person name="Spooner D."/>
            <person name="Van Deynze A."/>
            <person name="Simon P."/>
        </authorList>
    </citation>
    <scope>NUCLEOTIDE SEQUENCE</scope>
    <source>
        <tissue evidence="2">Leaf</tissue>
    </source>
</reference>